<reference evidence="2 3" key="1">
    <citation type="submission" date="2019-08" db="EMBL/GenBank/DDBJ databases">
        <authorList>
            <person name="Alioto T."/>
            <person name="Alioto T."/>
            <person name="Gomez Garrido J."/>
        </authorList>
    </citation>
    <scope>NUCLEOTIDE SEQUENCE [LARGE SCALE GENOMIC DNA]</scope>
</reference>
<sequence length="302" mass="33655">MPGSEQTFAFTAPVDGEECDTKDGRRSLSPSAKVRRRWPTALVARAWNALVASERKRRAERSVLLHGMCATAIALAETRHFPASVAAALTTFLIGVCGLTPALDFVSAVETVRKTWHGLQRLLGRSVVLLYEQRYRVNRSLRSDTVERPQPVTKVASAKTYENCTYDDGFEDSRPPCRGTALNVIARNWLKINRRLRLLSTLRDVRLPIRCRYDPDARTTEISARSTVANSTRTATEIAVETIATTDLGSSIEDDDCRDHRSSYSTHLPVLGAPFDTTRDEDDNDANSRGVKFQPDFTGCHQ</sequence>
<evidence type="ECO:0000313" key="2">
    <source>
        <dbReference type="EMBL" id="VVC42235.1"/>
    </source>
</evidence>
<evidence type="ECO:0000313" key="3">
    <source>
        <dbReference type="Proteomes" id="UP000325440"/>
    </source>
</evidence>
<organism evidence="2 3">
    <name type="scientific">Cinara cedri</name>
    <dbReference type="NCBI Taxonomy" id="506608"/>
    <lineage>
        <taxon>Eukaryota</taxon>
        <taxon>Metazoa</taxon>
        <taxon>Ecdysozoa</taxon>
        <taxon>Arthropoda</taxon>
        <taxon>Hexapoda</taxon>
        <taxon>Insecta</taxon>
        <taxon>Pterygota</taxon>
        <taxon>Neoptera</taxon>
        <taxon>Paraneoptera</taxon>
        <taxon>Hemiptera</taxon>
        <taxon>Sternorrhyncha</taxon>
        <taxon>Aphidomorpha</taxon>
        <taxon>Aphidoidea</taxon>
        <taxon>Aphididae</taxon>
        <taxon>Lachninae</taxon>
        <taxon>Cinara</taxon>
    </lineage>
</organism>
<name>A0A5E4NEQ1_9HEMI</name>
<dbReference type="Proteomes" id="UP000325440">
    <property type="component" value="Unassembled WGS sequence"/>
</dbReference>
<dbReference type="EMBL" id="CABPRJ010001942">
    <property type="protein sequence ID" value="VVC42235.1"/>
    <property type="molecule type" value="Genomic_DNA"/>
</dbReference>
<keyword evidence="3" id="KW-1185">Reference proteome</keyword>
<evidence type="ECO:0000256" key="1">
    <source>
        <dbReference type="SAM" id="MobiDB-lite"/>
    </source>
</evidence>
<accession>A0A5E4NEQ1</accession>
<dbReference type="AlphaFoldDB" id="A0A5E4NEQ1"/>
<proteinExistence type="predicted"/>
<protein>
    <submittedName>
        <fullName evidence="2">Uncharacterized protein</fullName>
    </submittedName>
</protein>
<gene>
    <name evidence="2" type="ORF">CINCED_3A014911</name>
</gene>
<feature type="region of interest" description="Disordered" evidence="1">
    <location>
        <begin position="268"/>
        <end position="302"/>
    </location>
</feature>